<dbReference type="Gene3D" id="3.40.50.300">
    <property type="entry name" value="P-loop containing nucleotide triphosphate hydrolases"/>
    <property type="match status" value="1"/>
</dbReference>
<dbReference type="Proteomes" id="UP001255856">
    <property type="component" value="Unassembled WGS sequence"/>
</dbReference>
<feature type="region of interest" description="Disordered" evidence="8">
    <location>
        <begin position="393"/>
        <end position="425"/>
    </location>
</feature>
<dbReference type="SUPFAM" id="SSF52540">
    <property type="entry name" value="P-loop containing nucleoside triphosphate hydrolases"/>
    <property type="match status" value="1"/>
</dbReference>
<dbReference type="GO" id="GO:0004176">
    <property type="term" value="F:ATP-dependent peptidase activity"/>
    <property type="evidence" value="ECO:0007669"/>
    <property type="project" value="InterPro"/>
</dbReference>
<evidence type="ECO:0000313" key="11">
    <source>
        <dbReference type="Proteomes" id="UP001255856"/>
    </source>
</evidence>
<dbReference type="PRINTS" id="PR00830">
    <property type="entry name" value="ENDOLAPTASE"/>
</dbReference>
<organism evidence="10 11">
    <name type="scientific">Prototheca wickerhamii</name>
    <dbReference type="NCBI Taxonomy" id="3111"/>
    <lineage>
        <taxon>Eukaryota</taxon>
        <taxon>Viridiplantae</taxon>
        <taxon>Chlorophyta</taxon>
        <taxon>core chlorophytes</taxon>
        <taxon>Trebouxiophyceae</taxon>
        <taxon>Chlorellales</taxon>
        <taxon>Chlorellaceae</taxon>
        <taxon>Prototheca</taxon>
    </lineage>
</organism>
<keyword evidence="5" id="KW-0067">ATP-binding</keyword>
<evidence type="ECO:0000256" key="6">
    <source>
        <dbReference type="ARBA" id="ARBA00050665"/>
    </source>
</evidence>
<dbReference type="FunFam" id="3.40.50.300:FF:000021">
    <property type="entry name" value="Lon protease homolog"/>
    <property type="match status" value="1"/>
</dbReference>
<dbReference type="PANTHER" id="PTHR43718:SF2">
    <property type="entry name" value="LON PROTEASE HOMOLOG, MITOCHONDRIAL"/>
    <property type="match status" value="1"/>
</dbReference>
<dbReference type="InterPro" id="IPR027065">
    <property type="entry name" value="Lon_Prtase"/>
</dbReference>
<evidence type="ECO:0000256" key="8">
    <source>
        <dbReference type="SAM" id="MobiDB-lite"/>
    </source>
</evidence>
<evidence type="ECO:0000256" key="2">
    <source>
        <dbReference type="ARBA" id="ARBA00022741"/>
    </source>
</evidence>
<dbReference type="CDD" id="cd19500">
    <property type="entry name" value="RecA-like_Lon"/>
    <property type="match status" value="1"/>
</dbReference>
<dbReference type="SMART" id="SM00382">
    <property type="entry name" value="AAA"/>
    <property type="match status" value="1"/>
</dbReference>
<reference evidence="10" key="1">
    <citation type="submission" date="2021-01" db="EMBL/GenBank/DDBJ databases">
        <authorList>
            <person name="Eckstrom K.M.E."/>
        </authorList>
    </citation>
    <scope>NUCLEOTIDE SEQUENCE</scope>
    <source>
        <strain evidence="10">UVCC 0001</strain>
    </source>
</reference>
<evidence type="ECO:0000259" key="9">
    <source>
        <dbReference type="SMART" id="SM00382"/>
    </source>
</evidence>
<dbReference type="EC" id="3.4.21.53" evidence="7"/>
<accession>A0AAD9IL36</accession>
<dbReference type="GO" id="GO:0004252">
    <property type="term" value="F:serine-type endopeptidase activity"/>
    <property type="evidence" value="ECO:0007669"/>
    <property type="project" value="UniProtKB-EC"/>
</dbReference>
<comment type="catalytic activity">
    <reaction evidence="6">
        <text>Hydrolysis of proteins in presence of ATP.</text>
        <dbReference type="EC" id="3.4.21.53"/>
    </reaction>
</comment>
<keyword evidence="3" id="KW-0378">Hydrolase</keyword>
<dbReference type="InterPro" id="IPR027417">
    <property type="entry name" value="P-loop_NTPase"/>
</dbReference>
<evidence type="ECO:0000256" key="5">
    <source>
        <dbReference type="ARBA" id="ARBA00022840"/>
    </source>
</evidence>
<dbReference type="InterPro" id="IPR054594">
    <property type="entry name" value="Lon_lid"/>
</dbReference>
<comment type="caution">
    <text evidence="10">The sequence shown here is derived from an EMBL/GenBank/DDBJ whole genome shotgun (WGS) entry which is preliminary data.</text>
</comment>
<dbReference type="EMBL" id="JASFZW010000005">
    <property type="protein sequence ID" value="KAK2078187.1"/>
    <property type="molecule type" value="Genomic_DNA"/>
</dbReference>
<dbReference type="GO" id="GO:0006515">
    <property type="term" value="P:protein quality control for misfolded or incompletely synthesized proteins"/>
    <property type="evidence" value="ECO:0007669"/>
    <property type="project" value="TreeGrafter"/>
</dbReference>
<evidence type="ECO:0000256" key="7">
    <source>
        <dbReference type="ARBA" id="ARBA00066743"/>
    </source>
</evidence>
<keyword evidence="4" id="KW-0720">Serine protease</keyword>
<sequence length="425" mass="44242">MVRVREALDAAHTGLEEVKRRIVEYVAVRRLRGWEARAPVLCLVGPPGVGKTSLAASVAAALGRPLQRIALGGVRDEAELRGHRRTYVGAMPGRVIKAVQKARVRDPLLLLDEVDKMGRDGHRGDPAAALLEVLDPEQNAAFTDTYLALPFDLSPVLFVATANSAADIPAPLLDRMELVRLGGYTLDEKLGIARRHLVPRLLAEHGLTDRDVAFPDASLRLLAEGYTREAGVRGLSRAIATICRHVAAGVVEAEEKAEGVVKNGSGGVVLGTGATEAPHAAVAARAGGRSDLDQSAPSARILAPKSTADLDGVMVTSDVPAAGGLDLAALAGSLARPAGAGAARRQATALGDAATGDDGRRLVQLAAGPAAGGPRRAGAHEFASHQRFGLFIGSSRAGPHAKPHAARRRGRSRAGATRTCMSRPS</sequence>
<proteinExistence type="predicted"/>
<dbReference type="Pfam" id="PF00004">
    <property type="entry name" value="AAA"/>
    <property type="match status" value="1"/>
</dbReference>
<keyword evidence="2" id="KW-0547">Nucleotide-binding</keyword>
<dbReference type="PANTHER" id="PTHR43718">
    <property type="entry name" value="LON PROTEASE"/>
    <property type="match status" value="1"/>
</dbReference>
<dbReference type="Gene3D" id="1.10.8.60">
    <property type="match status" value="1"/>
</dbReference>
<feature type="compositionally biased region" description="Basic residues" evidence="8">
    <location>
        <begin position="399"/>
        <end position="412"/>
    </location>
</feature>
<feature type="domain" description="AAA+ ATPase" evidence="9">
    <location>
        <begin position="37"/>
        <end position="183"/>
    </location>
</feature>
<keyword evidence="11" id="KW-1185">Reference proteome</keyword>
<dbReference type="Pfam" id="PF22667">
    <property type="entry name" value="Lon_lid"/>
    <property type="match status" value="1"/>
</dbReference>
<dbReference type="GO" id="GO:0005524">
    <property type="term" value="F:ATP binding"/>
    <property type="evidence" value="ECO:0007669"/>
    <property type="project" value="UniProtKB-KW"/>
</dbReference>
<protein>
    <recommendedName>
        <fullName evidence="7">endopeptidase La</fullName>
        <ecNumber evidence="7">3.4.21.53</ecNumber>
    </recommendedName>
</protein>
<evidence type="ECO:0000256" key="1">
    <source>
        <dbReference type="ARBA" id="ARBA00022670"/>
    </source>
</evidence>
<dbReference type="GO" id="GO:0016887">
    <property type="term" value="F:ATP hydrolysis activity"/>
    <property type="evidence" value="ECO:0007669"/>
    <property type="project" value="InterPro"/>
</dbReference>
<evidence type="ECO:0000256" key="3">
    <source>
        <dbReference type="ARBA" id="ARBA00022801"/>
    </source>
</evidence>
<evidence type="ECO:0000256" key="4">
    <source>
        <dbReference type="ARBA" id="ARBA00022825"/>
    </source>
</evidence>
<name>A0AAD9IL36_PROWI</name>
<gene>
    <name evidence="10" type="ORF">QBZ16_004055</name>
</gene>
<keyword evidence="1" id="KW-0645">Protease</keyword>
<dbReference type="InterPro" id="IPR003959">
    <property type="entry name" value="ATPase_AAA_core"/>
</dbReference>
<evidence type="ECO:0000313" key="10">
    <source>
        <dbReference type="EMBL" id="KAK2078187.1"/>
    </source>
</evidence>
<dbReference type="AlphaFoldDB" id="A0AAD9IL36"/>
<dbReference type="InterPro" id="IPR003593">
    <property type="entry name" value="AAA+_ATPase"/>
</dbReference>